<keyword evidence="3 4" id="KW-0456">Lyase</keyword>
<dbReference type="Gene3D" id="3.40.190.10">
    <property type="entry name" value="Periplasmic binding protein-like II"/>
    <property type="match status" value="2"/>
</dbReference>
<protein>
    <recommendedName>
        <fullName evidence="4">1,4-dihydroxy-6-naphtoate synthase</fullName>
        <ecNumber evidence="4">4.1.99.29</ecNumber>
    </recommendedName>
    <alternativeName>
        <fullName evidence="4">Menaquinone biosynthetic enzyme MqnD</fullName>
    </alternativeName>
</protein>
<comment type="caution">
    <text evidence="5">The sequence shown here is derived from an EMBL/GenBank/DDBJ whole genome shotgun (WGS) entry which is preliminary data.</text>
</comment>
<dbReference type="Pfam" id="PF02621">
    <property type="entry name" value="VitK2_biosynth"/>
    <property type="match status" value="1"/>
</dbReference>
<evidence type="ECO:0000256" key="1">
    <source>
        <dbReference type="ARBA" id="ARBA00004863"/>
    </source>
</evidence>
<feature type="binding site" evidence="4">
    <location>
        <begin position="55"/>
        <end position="57"/>
    </location>
    <ligand>
        <name>substrate</name>
    </ligand>
</feature>
<evidence type="ECO:0000313" key="5">
    <source>
        <dbReference type="EMBL" id="MDA3615074.1"/>
    </source>
</evidence>
<feature type="binding site" evidence="4">
    <location>
        <begin position="115"/>
        <end position="116"/>
    </location>
    <ligand>
        <name>substrate</name>
    </ligand>
</feature>
<evidence type="ECO:0000313" key="6">
    <source>
        <dbReference type="Proteomes" id="UP001210231"/>
    </source>
</evidence>
<gene>
    <name evidence="4" type="primary">mqnD</name>
    <name evidence="5" type="ORF">O3P16_09665</name>
</gene>
<evidence type="ECO:0000256" key="2">
    <source>
        <dbReference type="ARBA" id="ARBA00022428"/>
    </source>
</evidence>
<keyword evidence="2 4" id="KW-0474">Menaquinone biosynthesis</keyword>
<dbReference type="SUPFAM" id="SSF53850">
    <property type="entry name" value="Periplasmic binding protein-like II"/>
    <property type="match status" value="1"/>
</dbReference>
<feature type="active site" description="Proton acceptor" evidence="4">
    <location>
        <position position="153"/>
    </location>
</feature>
<evidence type="ECO:0000256" key="3">
    <source>
        <dbReference type="ARBA" id="ARBA00023239"/>
    </source>
</evidence>
<dbReference type="InterPro" id="IPR030869">
    <property type="entry name" value="MqnD"/>
</dbReference>
<dbReference type="CDD" id="cd13635">
    <property type="entry name" value="PBP2_Ttha1568_Mqnd"/>
    <property type="match status" value="1"/>
</dbReference>
<dbReference type="PANTHER" id="PTHR37167:SF1">
    <property type="entry name" value="1,4-DIHYDROXY-6-NAPHTOATE SYNTHASE"/>
    <property type="match status" value="1"/>
</dbReference>
<evidence type="ECO:0000256" key="4">
    <source>
        <dbReference type="HAMAP-Rule" id="MF_00996"/>
    </source>
</evidence>
<comment type="pathway">
    <text evidence="1 4">Quinol/quinone metabolism; menaquinone biosynthesis.</text>
</comment>
<reference evidence="5 6" key="1">
    <citation type="submission" date="2022-12" db="EMBL/GenBank/DDBJ databases">
        <title>Chitinophagaceae gen. sp. nov., a new member of the family Chitinophagaceae, isolated from soil in a chemical factory.</title>
        <authorList>
            <person name="Ke Z."/>
        </authorList>
    </citation>
    <scope>NUCLEOTIDE SEQUENCE [LARGE SCALE GENOMIC DNA]</scope>
    <source>
        <strain evidence="5 6">LY-5</strain>
    </source>
</reference>
<dbReference type="EC" id="4.1.99.29" evidence="4"/>
<dbReference type="Proteomes" id="UP001210231">
    <property type="component" value="Unassembled WGS sequence"/>
</dbReference>
<dbReference type="PANTHER" id="PTHR37167">
    <property type="entry name" value="1,4-DIHYDROXY-6-NAPHTOATE SYNTHASE"/>
    <property type="match status" value="1"/>
</dbReference>
<comment type="catalytic activity">
    <reaction evidence="4">
        <text>cyclic dehypoxanthinylfutalosinate = 1,4-dihydroxy-6-naphthoate + dihydroxyacetone</text>
        <dbReference type="Rhea" id="RHEA:33087"/>
        <dbReference type="ChEBI" id="CHEBI:16016"/>
        <dbReference type="ChEBI" id="CHEBI:64254"/>
        <dbReference type="ChEBI" id="CHEBI:64270"/>
        <dbReference type="EC" id="4.1.99.29"/>
    </reaction>
</comment>
<dbReference type="HAMAP" id="MF_00996">
    <property type="entry name" value="MqnD"/>
    <property type="match status" value="1"/>
</dbReference>
<accession>A0ABT4UKE5</accession>
<dbReference type="InterPro" id="IPR003773">
    <property type="entry name" value="Menaquinone_biosynth"/>
</dbReference>
<proteinExistence type="inferred from homology"/>
<sequence>MKFTLGFSPCPNDTFIFDAIVNGNIDTGGYEFDIVMEDVQTLNKWALEGKLDISKVSYGVWPQLKEDYTLLKSGGALGKGVGPLLIGHEAFEGSEEALKDYVRDAVVAIPGKETTAHFLFSNAFPDATNKVFKVFNEIEAFVQDKKGLGVIIHENRFTYAQKGLHKLMDLGSFWESTTGAPIPLGGIVAKNSIDNEHIEAIDTLIKNSVKYSIDRYPFLSEFIIENAQEMSETVMRNHIELYVNEFSIERGENGDDAVALMESYFNVKKR</sequence>
<name>A0ABT4UKE5_9BACT</name>
<comment type="function">
    <text evidence="4">Catalyzes the conversion of cyclic dehypoxanthine futalosine (cyclic DHFL) into 1,4-dihydroxy-6-naphthoate, a step in the biosynthesis of menaquinone (MK, vitamin K2).</text>
</comment>
<dbReference type="RefSeq" id="WP_407031399.1">
    <property type="nucleotide sequence ID" value="NZ_JAQGEF010000009.1"/>
</dbReference>
<keyword evidence="6" id="KW-1185">Reference proteome</keyword>
<comment type="similarity">
    <text evidence="4">Belongs to the MqnA/MqnD family. MqnD subfamily.</text>
</comment>
<dbReference type="EMBL" id="JAQGEF010000009">
    <property type="protein sequence ID" value="MDA3615074.1"/>
    <property type="molecule type" value="Genomic_DNA"/>
</dbReference>
<organism evidence="5 6">
    <name type="scientific">Polluticaenibacter yanchengensis</name>
    <dbReference type="NCBI Taxonomy" id="3014562"/>
    <lineage>
        <taxon>Bacteria</taxon>
        <taxon>Pseudomonadati</taxon>
        <taxon>Bacteroidota</taxon>
        <taxon>Chitinophagia</taxon>
        <taxon>Chitinophagales</taxon>
        <taxon>Chitinophagaceae</taxon>
        <taxon>Polluticaenibacter</taxon>
    </lineage>
</organism>